<feature type="signal peptide" evidence="1">
    <location>
        <begin position="1"/>
        <end position="22"/>
    </location>
</feature>
<dbReference type="Pfam" id="PF07044">
    <property type="entry name" value="DUF1329"/>
    <property type="match status" value="1"/>
</dbReference>
<name>A0A1B1YUK5_9GAMM</name>
<organism evidence="2 3">
    <name type="scientific">Immundisolibacter cernigliae</name>
    <dbReference type="NCBI Taxonomy" id="1810504"/>
    <lineage>
        <taxon>Bacteria</taxon>
        <taxon>Pseudomonadati</taxon>
        <taxon>Pseudomonadota</taxon>
        <taxon>Gammaproteobacteria</taxon>
        <taxon>Immundisolibacterales</taxon>
        <taxon>Immundisolibacteraceae</taxon>
        <taxon>Immundisolibacter</taxon>
    </lineage>
</organism>
<gene>
    <name evidence="2" type="ORF">PG2T_09605</name>
</gene>
<protein>
    <recommendedName>
        <fullName evidence="4">Outer membrane lipoprotein-sorting protein</fullName>
    </recommendedName>
</protein>
<dbReference type="RefSeq" id="WP_068804563.1">
    <property type="nucleotide sequence ID" value="NZ_CP014671.1"/>
</dbReference>
<dbReference type="Gene3D" id="2.50.20.10">
    <property type="entry name" value="Lipoprotein localisation LolA/LolB/LppX"/>
    <property type="match status" value="1"/>
</dbReference>
<sequence length="483" mass="54317">MHIRRNCVFLAVGALLATGAVAKVSPEEAARLGLEGTELTPFGAIRAGNADGTIPAWEGGIKTPPAGYKEGDWYIDPYADDKILFTITAQNHQQYADKLTPGQIAMFKKYPDTYKMNVYPSRRSASFPQWHYDNSIYNATRAEWCNPSPGPNRETRCLASNTSKPGVFFPIPNDAAEVMWNHTFRFVGKWYTATAYGYNAFPDGSYAEQVKLDRFLMPLWIGPDAGGDPPLTHERFTRLGGGGLCASQEDISPPRSAGTIFSACLYLQDTTFDAYLYVPGQRRVRKAPEIGFYDSPGTGSDGLRTGDSRWTFWLTGQEEWYEYGPLQLKEIYIPYNSYKIAQPGLTFKDIVMKGHNNPDLKRYELHRVWVVEAKLKPGFRHLSPHRFAYIDADSWDGALGDMYDARGDLWRVTESYLMNYYNVPLPYFWGDDHSDLISGRHSALNSFYNVGPKGTAAPPDFTAKGRPDQELYTPAGLRKFGVR</sequence>
<accession>A0A1B1YUK5</accession>
<dbReference type="OrthoDB" id="178023at2"/>
<feature type="chain" id="PRO_5008533052" description="Outer membrane lipoprotein-sorting protein" evidence="1">
    <location>
        <begin position="23"/>
        <end position="483"/>
    </location>
</feature>
<proteinExistence type="predicted"/>
<dbReference type="InterPro" id="IPR010752">
    <property type="entry name" value="DUF1329"/>
</dbReference>
<dbReference type="AlphaFoldDB" id="A0A1B1YUK5"/>
<dbReference type="STRING" id="1810504.PG2T_09605"/>
<evidence type="ECO:0000256" key="1">
    <source>
        <dbReference type="SAM" id="SignalP"/>
    </source>
</evidence>
<dbReference type="KEGG" id="gbi:PG2T_09605"/>
<reference evidence="3" key="1">
    <citation type="submission" date="2016-03" db="EMBL/GenBank/DDBJ databases">
        <title>Complete genome sequence of Solimmundus cernigliae, representing a novel lineage of polycyclic aromatic hydrocarbon degraders within the Gammaproteobacteria.</title>
        <authorList>
            <person name="Singleton D.R."/>
            <person name="Dickey A.N."/>
            <person name="Scholl E.H."/>
            <person name="Wright F.A."/>
            <person name="Aitken M.D."/>
        </authorList>
    </citation>
    <scope>NUCLEOTIDE SEQUENCE [LARGE SCALE GENOMIC DNA]</scope>
    <source>
        <strain evidence="3">TR3.2</strain>
    </source>
</reference>
<dbReference type="InParanoid" id="A0A1B1YUK5"/>
<evidence type="ECO:0008006" key="4">
    <source>
        <dbReference type="Google" id="ProtNLM"/>
    </source>
</evidence>
<keyword evidence="1" id="KW-0732">Signal</keyword>
<dbReference type="Proteomes" id="UP000092952">
    <property type="component" value="Chromosome"/>
</dbReference>
<dbReference type="EMBL" id="CP014671">
    <property type="protein sequence ID" value="ANX04406.1"/>
    <property type="molecule type" value="Genomic_DNA"/>
</dbReference>
<keyword evidence="3" id="KW-1185">Reference proteome</keyword>
<evidence type="ECO:0000313" key="2">
    <source>
        <dbReference type="EMBL" id="ANX04406.1"/>
    </source>
</evidence>
<evidence type="ECO:0000313" key="3">
    <source>
        <dbReference type="Proteomes" id="UP000092952"/>
    </source>
</evidence>